<name>A0ABT3MUH6_9GAMM</name>
<sequence>MTHPEQYAEVDFMLHSPIYHHPVELIESWLLPIQNSHAFNFRLKPGQSFHHIEFNSMLALIGQWFSSEQLYCVHIKIKYPDDDSDHAIDIRVMDTHFRRMKFYSENGAYLPDTLRYYQDAHKSQVLDLYLHNSGHFWIELRPDE</sequence>
<keyword evidence="2" id="KW-1185">Reference proteome</keyword>
<dbReference type="EMBL" id="JAPFCC010000001">
    <property type="protein sequence ID" value="MCW7552629.1"/>
    <property type="molecule type" value="Genomic_DNA"/>
</dbReference>
<dbReference type="Proteomes" id="UP001209854">
    <property type="component" value="Unassembled WGS sequence"/>
</dbReference>
<proteinExistence type="predicted"/>
<comment type="caution">
    <text evidence="1">The sequence shown here is derived from an EMBL/GenBank/DDBJ whole genome shotgun (WGS) entry which is preliminary data.</text>
</comment>
<evidence type="ECO:0000313" key="1">
    <source>
        <dbReference type="EMBL" id="MCW7552629.1"/>
    </source>
</evidence>
<protein>
    <submittedName>
        <fullName evidence="1">Uncharacterized protein</fullName>
    </submittedName>
</protein>
<dbReference type="RefSeq" id="WP_262567579.1">
    <property type="nucleotide sequence ID" value="NZ_JAPFCC010000001.1"/>
</dbReference>
<evidence type="ECO:0000313" key="2">
    <source>
        <dbReference type="Proteomes" id="UP001209854"/>
    </source>
</evidence>
<reference evidence="1 2" key="1">
    <citation type="submission" date="2022-10" db="EMBL/GenBank/DDBJ databases">
        <title>High-quality genome sequences of two octocoral-associated bacteria, Endozoicomonas euniceicola EF212 and Endozoicomonas gorgoniicola PS125.</title>
        <authorList>
            <person name="Chiou Y.-J."/>
            <person name="Chen Y.-H."/>
        </authorList>
    </citation>
    <scope>NUCLEOTIDE SEQUENCE [LARGE SCALE GENOMIC DNA]</scope>
    <source>
        <strain evidence="1 2">PS125</strain>
    </source>
</reference>
<organism evidence="1 2">
    <name type="scientific">Endozoicomonas gorgoniicola</name>
    <dbReference type="NCBI Taxonomy" id="1234144"/>
    <lineage>
        <taxon>Bacteria</taxon>
        <taxon>Pseudomonadati</taxon>
        <taxon>Pseudomonadota</taxon>
        <taxon>Gammaproteobacteria</taxon>
        <taxon>Oceanospirillales</taxon>
        <taxon>Endozoicomonadaceae</taxon>
        <taxon>Endozoicomonas</taxon>
    </lineage>
</organism>
<gene>
    <name evidence="1" type="ORF">NX722_08195</name>
</gene>
<accession>A0ABT3MUH6</accession>